<dbReference type="PANTHER" id="PTHR45729">
    <property type="entry name" value="RABPHILIN, ISOFORM A"/>
    <property type="match status" value="1"/>
</dbReference>
<name>A0AA38IPS2_9CUCU</name>
<dbReference type="PROSITE" id="PS50081">
    <property type="entry name" value="ZF_DAG_PE_2"/>
    <property type="match status" value="1"/>
</dbReference>
<dbReference type="Pfam" id="PF00168">
    <property type="entry name" value="C2"/>
    <property type="match status" value="1"/>
</dbReference>
<comment type="catalytic activity">
    <reaction evidence="4">
        <text>L-seryl-[protein] + ATP = O-phospho-L-seryl-[protein] + ADP + H(+)</text>
        <dbReference type="Rhea" id="RHEA:17989"/>
        <dbReference type="Rhea" id="RHEA-COMP:9863"/>
        <dbReference type="Rhea" id="RHEA-COMP:11604"/>
        <dbReference type="ChEBI" id="CHEBI:15378"/>
        <dbReference type="ChEBI" id="CHEBI:29999"/>
        <dbReference type="ChEBI" id="CHEBI:30616"/>
        <dbReference type="ChEBI" id="CHEBI:83421"/>
        <dbReference type="ChEBI" id="CHEBI:456216"/>
        <dbReference type="EC" id="2.7.11.13"/>
    </reaction>
</comment>
<proteinExistence type="predicted"/>
<evidence type="ECO:0000259" key="5">
    <source>
        <dbReference type="PROSITE" id="PS50004"/>
    </source>
</evidence>
<dbReference type="GO" id="GO:0017158">
    <property type="term" value="P:regulation of calcium ion-dependent exocytosis"/>
    <property type="evidence" value="ECO:0007669"/>
    <property type="project" value="TreeGrafter"/>
</dbReference>
<dbReference type="GO" id="GO:0004697">
    <property type="term" value="F:diacylglycerol-dependent serine/threonine kinase activity"/>
    <property type="evidence" value="ECO:0007669"/>
    <property type="project" value="UniProtKB-EC"/>
</dbReference>
<dbReference type="GO" id="GO:0098793">
    <property type="term" value="C:presynapse"/>
    <property type="evidence" value="ECO:0007669"/>
    <property type="project" value="GOC"/>
</dbReference>
<sequence>MFQDFTSVTNFNVYNQVFCSFVVHKRCHEYVTFTCPGADKGADSDDTRTRHNFKIHTYSSPTFCDHCGSLLYGVIHQGMKCTACDMNVHKRCEESVPNLCGCDHTERRGRIQLKMSYTGHKLSVEVQQGRNLIPMDPNGLSDPYVKIKLIPDSDSVKKKTKTIKSNLNPVWHEVLTFELKPEDKDRRLLIEVWDWDRTSRNDFMGSLSFGISEIIKSPPDGWFKLLTQEEGEYYNVPVPEEGVDLATIKTQMRHVLNFDAKYLIDLKTVNFGKYCYAVEASSESPIIAIHARRFIGVVPGRRMDFFVTISSLWESKTLFLKPISNGFCMQKFAAV</sequence>
<dbReference type="FunFam" id="2.60.40.150:FF:000012">
    <property type="entry name" value="Kinase C alpha type"/>
    <property type="match status" value="1"/>
</dbReference>
<feature type="domain" description="C2" evidence="5">
    <location>
        <begin position="107"/>
        <end position="223"/>
    </location>
</feature>
<dbReference type="SMART" id="SM00109">
    <property type="entry name" value="C1"/>
    <property type="match status" value="1"/>
</dbReference>
<dbReference type="PROSITE" id="PS50004">
    <property type="entry name" value="C2"/>
    <property type="match status" value="1"/>
</dbReference>
<dbReference type="GO" id="GO:0006887">
    <property type="term" value="P:exocytosis"/>
    <property type="evidence" value="ECO:0007669"/>
    <property type="project" value="TreeGrafter"/>
</dbReference>
<keyword evidence="8" id="KW-1185">Reference proteome</keyword>
<dbReference type="FunFam" id="3.30.60.20:FF:000052">
    <property type="entry name" value="Protein kinase C"/>
    <property type="match status" value="1"/>
</dbReference>
<evidence type="ECO:0008006" key="9">
    <source>
        <dbReference type="Google" id="ProtNLM"/>
    </source>
</evidence>
<keyword evidence="1" id="KW-0479">Metal-binding</keyword>
<feature type="domain" description="Phorbol-ester/DAG-type" evidence="6">
    <location>
        <begin position="50"/>
        <end position="100"/>
    </location>
</feature>
<dbReference type="GO" id="GO:0046872">
    <property type="term" value="F:metal ion binding"/>
    <property type="evidence" value="ECO:0007669"/>
    <property type="project" value="UniProtKB-KW"/>
</dbReference>
<dbReference type="InterPro" id="IPR035892">
    <property type="entry name" value="C2_domain_sf"/>
</dbReference>
<keyword evidence="2" id="KW-0862">Zinc</keyword>
<reference evidence="7" key="1">
    <citation type="journal article" date="2023" name="G3 (Bethesda)">
        <title>Whole genome assemblies of Zophobas morio and Tenebrio molitor.</title>
        <authorList>
            <person name="Kaur S."/>
            <person name="Stinson S.A."/>
            <person name="diCenzo G.C."/>
        </authorList>
    </citation>
    <scope>NUCLEOTIDE SEQUENCE</scope>
    <source>
        <strain evidence="7">QUZm001</strain>
    </source>
</reference>
<dbReference type="Gene3D" id="3.30.60.20">
    <property type="match status" value="2"/>
</dbReference>
<gene>
    <name evidence="7" type="ORF">Zmor_006306</name>
</gene>
<organism evidence="7 8">
    <name type="scientific">Zophobas morio</name>
    <dbReference type="NCBI Taxonomy" id="2755281"/>
    <lineage>
        <taxon>Eukaryota</taxon>
        <taxon>Metazoa</taxon>
        <taxon>Ecdysozoa</taxon>
        <taxon>Arthropoda</taxon>
        <taxon>Hexapoda</taxon>
        <taxon>Insecta</taxon>
        <taxon>Pterygota</taxon>
        <taxon>Neoptera</taxon>
        <taxon>Endopterygota</taxon>
        <taxon>Coleoptera</taxon>
        <taxon>Polyphaga</taxon>
        <taxon>Cucujiformia</taxon>
        <taxon>Tenebrionidae</taxon>
        <taxon>Zophobas</taxon>
    </lineage>
</organism>
<dbReference type="Proteomes" id="UP001168821">
    <property type="component" value="Unassembled WGS sequence"/>
</dbReference>
<dbReference type="PRINTS" id="PR00008">
    <property type="entry name" value="DAGPEDOMAIN"/>
</dbReference>
<evidence type="ECO:0000256" key="3">
    <source>
        <dbReference type="ARBA" id="ARBA00047272"/>
    </source>
</evidence>
<dbReference type="SUPFAM" id="SSF49562">
    <property type="entry name" value="C2 domain (Calcium/lipid-binding domain, CaLB)"/>
    <property type="match status" value="1"/>
</dbReference>
<dbReference type="InterPro" id="IPR046349">
    <property type="entry name" value="C1-like_sf"/>
</dbReference>
<evidence type="ECO:0000256" key="1">
    <source>
        <dbReference type="ARBA" id="ARBA00022723"/>
    </source>
</evidence>
<dbReference type="InterPro" id="IPR020454">
    <property type="entry name" value="DAG/PE-bd"/>
</dbReference>
<evidence type="ECO:0000313" key="8">
    <source>
        <dbReference type="Proteomes" id="UP001168821"/>
    </source>
</evidence>
<dbReference type="InterPro" id="IPR000008">
    <property type="entry name" value="C2_dom"/>
</dbReference>
<dbReference type="AlphaFoldDB" id="A0AA38IPS2"/>
<dbReference type="GO" id="GO:0061669">
    <property type="term" value="P:spontaneous neurotransmitter secretion"/>
    <property type="evidence" value="ECO:0007669"/>
    <property type="project" value="TreeGrafter"/>
</dbReference>
<evidence type="ECO:0000259" key="6">
    <source>
        <dbReference type="PROSITE" id="PS50081"/>
    </source>
</evidence>
<dbReference type="CDD" id="cd04026">
    <property type="entry name" value="C2_PKC_alpha_gamma"/>
    <property type="match status" value="1"/>
</dbReference>
<dbReference type="EMBL" id="JALNTZ010000002">
    <property type="protein sequence ID" value="KAJ3661933.1"/>
    <property type="molecule type" value="Genomic_DNA"/>
</dbReference>
<dbReference type="CDD" id="cd20836">
    <property type="entry name" value="C1_cPKC_rpt2"/>
    <property type="match status" value="1"/>
</dbReference>
<evidence type="ECO:0000256" key="4">
    <source>
        <dbReference type="ARBA" id="ARBA00047470"/>
    </source>
</evidence>
<accession>A0AA38IPS2</accession>
<dbReference type="Gene3D" id="2.60.40.150">
    <property type="entry name" value="C2 domain"/>
    <property type="match status" value="1"/>
</dbReference>
<evidence type="ECO:0000256" key="2">
    <source>
        <dbReference type="ARBA" id="ARBA00022833"/>
    </source>
</evidence>
<comment type="catalytic activity">
    <reaction evidence="3">
        <text>L-threonyl-[protein] + ATP = O-phospho-L-threonyl-[protein] + ADP + H(+)</text>
        <dbReference type="Rhea" id="RHEA:46608"/>
        <dbReference type="Rhea" id="RHEA-COMP:11060"/>
        <dbReference type="Rhea" id="RHEA-COMP:11605"/>
        <dbReference type="ChEBI" id="CHEBI:15378"/>
        <dbReference type="ChEBI" id="CHEBI:30013"/>
        <dbReference type="ChEBI" id="CHEBI:30616"/>
        <dbReference type="ChEBI" id="CHEBI:61977"/>
        <dbReference type="ChEBI" id="CHEBI:456216"/>
        <dbReference type="EC" id="2.7.11.13"/>
    </reaction>
</comment>
<dbReference type="Pfam" id="PF00130">
    <property type="entry name" value="C1_1"/>
    <property type="match status" value="1"/>
</dbReference>
<dbReference type="SMART" id="SM00239">
    <property type="entry name" value="C2"/>
    <property type="match status" value="1"/>
</dbReference>
<dbReference type="PRINTS" id="PR00360">
    <property type="entry name" value="C2DOMAIN"/>
</dbReference>
<dbReference type="InterPro" id="IPR002219">
    <property type="entry name" value="PKC_DAG/PE"/>
</dbReference>
<comment type="caution">
    <text evidence="7">The sequence shown here is derived from an EMBL/GenBank/DDBJ whole genome shotgun (WGS) entry which is preliminary data.</text>
</comment>
<dbReference type="InterPro" id="IPR043566">
    <property type="entry name" value="Rabphilin/DOC2/Noc2"/>
</dbReference>
<evidence type="ECO:0000313" key="7">
    <source>
        <dbReference type="EMBL" id="KAJ3661933.1"/>
    </source>
</evidence>
<dbReference type="SUPFAM" id="SSF57889">
    <property type="entry name" value="Cysteine-rich domain"/>
    <property type="match status" value="1"/>
</dbReference>
<dbReference type="PANTHER" id="PTHR45729:SF9">
    <property type="entry name" value="DOUBLE C2-LIKE DOMAIN-CONTAINING PROTEIN BETA"/>
    <property type="match status" value="1"/>
</dbReference>
<protein>
    <recommendedName>
        <fullName evidence="9">Protein kinase C</fullName>
    </recommendedName>
</protein>